<proteinExistence type="predicted"/>
<dbReference type="InterPro" id="IPR051685">
    <property type="entry name" value="Ycf3/AcsC/BcsC/TPR_MFPF"/>
</dbReference>
<gene>
    <name evidence="4" type="ORF">D5R40_24665</name>
</gene>
<dbReference type="PANTHER" id="PTHR44943">
    <property type="entry name" value="CELLULOSE SYNTHASE OPERON PROTEIN C"/>
    <property type="match status" value="1"/>
</dbReference>
<dbReference type="RefSeq" id="WP_124155333.1">
    <property type="nucleotide sequence ID" value="NZ_CAWOLW010000104.1"/>
</dbReference>
<dbReference type="Pfam" id="PF13432">
    <property type="entry name" value="TPR_16"/>
    <property type="match status" value="1"/>
</dbReference>
<dbReference type="Pfam" id="PF13181">
    <property type="entry name" value="TPR_8"/>
    <property type="match status" value="1"/>
</dbReference>
<dbReference type="SMART" id="SM00028">
    <property type="entry name" value="TPR"/>
    <property type="match status" value="3"/>
</dbReference>
<dbReference type="SUPFAM" id="SSF48452">
    <property type="entry name" value="TPR-like"/>
    <property type="match status" value="1"/>
</dbReference>
<dbReference type="Gene3D" id="1.25.40.10">
    <property type="entry name" value="Tetratricopeptide repeat domain"/>
    <property type="match status" value="1"/>
</dbReference>
<accession>A0A3N6PLP7</accession>
<dbReference type="PROSITE" id="PS50005">
    <property type="entry name" value="TPR"/>
    <property type="match status" value="1"/>
</dbReference>
<dbReference type="PANTHER" id="PTHR44943:SF8">
    <property type="entry name" value="TPR REPEAT-CONTAINING PROTEIN MJ0263"/>
    <property type="match status" value="1"/>
</dbReference>
<dbReference type="Proteomes" id="UP000269154">
    <property type="component" value="Unassembled WGS sequence"/>
</dbReference>
<evidence type="ECO:0000256" key="2">
    <source>
        <dbReference type="ARBA" id="ARBA00022803"/>
    </source>
</evidence>
<comment type="caution">
    <text evidence="4">The sequence shown here is derived from an EMBL/GenBank/DDBJ whole genome shotgun (WGS) entry which is preliminary data.</text>
</comment>
<evidence type="ECO:0000313" key="4">
    <source>
        <dbReference type="EMBL" id="RQH29535.1"/>
    </source>
</evidence>
<keyword evidence="5" id="KW-1185">Reference proteome</keyword>
<evidence type="ECO:0000256" key="1">
    <source>
        <dbReference type="ARBA" id="ARBA00022737"/>
    </source>
</evidence>
<dbReference type="PROSITE" id="PS50293">
    <property type="entry name" value="TPR_REGION"/>
    <property type="match status" value="1"/>
</dbReference>
<keyword evidence="1" id="KW-0677">Repeat</keyword>
<evidence type="ECO:0000313" key="5">
    <source>
        <dbReference type="Proteomes" id="UP000269154"/>
    </source>
</evidence>
<feature type="repeat" description="TPR" evidence="3">
    <location>
        <begin position="66"/>
        <end position="99"/>
    </location>
</feature>
<protein>
    <submittedName>
        <fullName evidence="4">Tetratricopeptide repeat protein</fullName>
    </submittedName>
</protein>
<dbReference type="OrthoDB" id="439212at2"/>
<dbReference type="InterPro" id="IPR019734">
    <property type="entry name" value="TPR_rpt"/>
</dbReference>
<dbReference type="EMBL" id="RCBY01000192">
    <property type="protein sequence ID" value="RQH29535.1"/>
    <property type="molecule type" value="Genomic_DNA"/>
</dbReference>
<feature type="non-terminal residue" evidence="4">
    <location>
        <position position="1"/>
    </location>
</feature>
<sequence>RHHLGYALGQLGRWEEAVVEYRLVVEINPKSAVVRHQLGYGLMRLERWREAEVELRKAVELHPGSALVWQQLGDILLELGEKDEAVEVYQKAVDLGFDGVDGHYLLAKREEDRQKAEQTATDSLHKENELLLLQLTQAQEMLEEYYLKYQELSNINL</sequence>
<evidence type="ECO:0000256" key="3">
    <source>
        <dbReference type="PROSITE-ProRule" id="PRU00339"/>
    </source>
</evidence>
<organism evidence="4 5">
    <name type="scientific">Okeania hirsuta</name>
    <dbReference type="NCBI Taxonomy" id="1458930"/>
    <lineage>
        <taxon>Bacteria</taxon>
        <taxon>Bacillati</taxon>
        <taxon>Cyanobacteriota</taxon>
        <taxon>Cyanophyceae</taxon>
        <taxon>Oscillatoriophycideae</taxon>
        <taxon>Oscillatoriales</taxon>
        <taxon>Microcoleaceae</taxon>
        <taxon>Okeania</taxon>
    </lineage>
</organism>
<dbReference type="InterPro" id="IPR011990">
    <property type="entry name" value="TPR-like_helical_dom_sf"/>
</dbReference>
<reference evidence="4 5" key="1">
    <citation type="journal article" date="2018" name="ACS Chem. Biol.">
        <title>Ketoreductase domain dysfunction expands chemodiversity: malyngamide biosynthesis in the cyanobacterium Okeania hirsuta.</title>
        <authorList>
            <person name="Moss N.A."/>
            <person name="Leao T."/>
            <person name="Rankin M."/>
            <person name="McCullough T.M."/>
            <person name="Qu P."/>
            <person name="Korobeynikov A."/>
            <person name="Smith J.L."/>
            <person name="Gerwick L."/>
            <person name="Gerwick W.H."/>
        </authorList>
    </citation>
    <scope>NUCLEOTIDE SEQUENCE [LARGE SCALE GENOMIC DNA]</scope>
    <source>
        <strain evidence="4 5">PAB10Feb10-1</strain>
    </source>
</reference>
<name>A0A3N6PLP7_9CYAN</name>
<dbReference type="AlphaFoldDB" id="A0A3N6PLP7"/>
<keyword evidence="2 3" id="KW-0802">TPR repeat</keyword>